<keyword evidence="8 13" id="KW-1133">Transmembrane helix</keyword>
<evidence type="ECO:0000256" key="12">
    <source>
        <dbReference type="ARBA" id="ARBA00036880"/>
    </source>
</evidence>
<comment type="catalytic activity">
    <reaction evidence="12">
        <text>thiamine diphosphate(out) = thiamine diphosphate(in)</text>
        <dbReference type="Rhea" id="RHEA:75471"/>
        <dbReference type="ChEBI" id="CHEBI:58937"/>
    </reaction>
</comment>
<feature type="transmembrane region" description="Helical" evidence="13">
    <location>
        <begin position="271"/>
        <end position="289"/>
    </location>
</feature>
<organism evidence="14 15">
    <name type="scientific">Alosa alosa</name>
    <name type="common">allis shad</name>
    <dbReference type="NCBI Taxonomy" id="278164"/>
    <lineage>
        <taxon>Eukaryota</taxon>
        <taxon>Metazoa</taxon>
        <taxon>Chordata</taxon>
        <taxon>Craniata</taxon>
        <taxon>Vertebrata</taxon>
        <taxon>Euteleostomi</taxon>
        <taxon>Actinopterygii</taxon>
        <taxon>Neopterygii</taxon>
        <taxon>Teleostei</taxon>
        <taxon>Clupei</taxon>
        <taxon>Clupeiformes</taxon>
        <taxon>Clupeoidei</taxon>
        <taxon>Clupeidae</taxon>
        <taxon>Alosa</taxon>
    </lineage>
</organism>
<evidence type="ECO:0000256" key="11">
    <source>
        <dbReference type="ARBA" id="ARBA00035093"/>
    </source>
</evidence>
<evidence type="ECO:0000256" key="13">
    <source>
        <dbReference type="RuleBase" id="RU368066"/>
    </source>
</evidence>
<comment type="subcellular location">
    <subcellularLocation>
        <location evidence="2">Apical cell membrane</location>
    </subcellularLocation>
    <subcellularLocation>
        <location evidence="13">Cell membrane</location>
        <topology evidence="13">Multi-pass membrane protein</topology>
    </subcellularLocation>
    <subcellularLocation>
        <location evidence="1">Membrane</location>
        <topology evidence="1">Multi-pass membrane protein</topology>
    </subcellularLocation>
</comment>
<dbReference type="InterPro" id="IPR007603">
    <property type="entry name" value="Choline_transptr-like"/>
</dbReference>
<dbReference type="PANTHER" id="PTHR12385:SF37">
    <property type="entry name" value="CHOLINE TRANSPORTER-LIKE PROTEIN 4"/>
    <property type="match status" value="1"/>
</dbReference>
<dbReference type="EMBL" id="JADWDJ010000020">
    <property type="protein sequence ID" value="KAG5265200.1"/>
    <property type="molecule type" value="Genomic_DNA"/>
</dbReference>
<sequence>MISRSYERAMHKQEELEEGHLAPYEPAFNGPVRQRNCTDPICFLLFLAAVAGYITVGVTAWLLGDPRNILHARNSTGAFCGAGTNVLKPSVFYVDLLKCDISTNSMAAVLGGVQCPTTQVCVQECPSQYWMLPNAAYAPGAQPKDYFQQEYCDPRLDLKTTTLTVQQILDEDLCPSFYTPAQSVSGRCLTNSKLLNTTINFTITDQLSFSETVSAIVNATSDIISTINNRGVWVRIYEDFAMSLHWILLGLVAAMVVSAAFLLLLRYLACVLVLTVILGVLGVGAYGIYHCHLEYAKHLTSEMSLSDLSFSSTFAFYLQVKETWLAFIIIIVVIEVIMLLVLISLGKSISLAVDLLEESNKAVSYVTSTAVYPFITFILLVVCMSFWGMTSLYLATSAAPLYRVVALKTTAGTCISVTGLESCSPTTFDSSEFSGCLTVTCMFHKYDNTGLFQNTIVYLQVFNFVAFLWCANFFLTLSHCTLAGTFTAYFWAFDKPGDIPAHPLSQALMRNLQYHVGSLAFGSSVLPLFQPSRIFLEFLSRKSRGPSNPLSRCINNITYCCLTSFLQIMNSNAHVVISVYGYNFWNSAKEAHRLMKRNILRVETLDSVADVLLFFGKMLVVGTVGVLAFLVTSGTITIPHDIFQASKLNYAWVPVIVIIVGAYLISQAFFSVYTMSVEVLFICYMDDFERNDGTVLRPYYTTRNLMRILRKTDSMIF</sequence>
<dbReference type="AlphaFoldDB" id="A0AAV6FR65"/>
<keyword evidence="10" id="KW-0325">Glycoprotein</keyword>
<dbReference type="GO" id="GO:0016324">
    <property type="term" value="C:apical plasma membrane"/>
    <property type="evidence" value="ECO:0007669"/>
    <property type="project" value="UniProtKB-SubCell"/>
</dbReference>
<evidence type="ECO:0000256" key="8">
    <source>
        <dbReference type="ARBA" id="ARBA00022989"/>
    </source>
</evidence>
<evidence type="ECO:0000256" key="10">
    <source>
        <dbReference type="ARBA" id="ARBA00023180"/>
    </source>
</evidence>
<dbReference type="GO" id="GO:0090422">
    <property type="term" value="F:thiamine pyrophosphate transmembrane transporter activity"/>
    <property type="evidence" value="ECO:0007669"/>
    <property type="project" value="TreeGrafter"/>
</dbReference>
<comment type="caution">
    <text evidence="14">The sequence shown here is derived from an EMBL/GenBank/DDBJ whole genome shotgun (WGS) entry which is preliminary data.</text>
</comment>
<accession>A0AAV6FR65</accession>
<keyword evidence="15" id="KW-1185">Reference proteome</keyword>
<feature type="transmembrane region" description="Helical" evidence="13">
    <location>
        <begin position="650"/>
        <end position="670"/>
    </location>
</feature>
<keyword evidence="5" id="KW-0050">Antiport</keyword>
<feature type="transmembrane region" description="Helical" evidence="13">
    <location>
        <begin position="244"/>
        <end position="265"/>
    </location>
</feature>
<evidence type="ECO:0000256" key="5">
    <source>
        <dbReference type="ARBA" id="ARBA00022449"/>
    </source>
</evidence>
<feature type="transmembrane region" description="Helical" evidence="13">
    <location>
        <begin position="365"/>
        <end position="387"/>
    </location>
</feature>
<evidence type="ECO:0000256" key="1">
    <source>
        <dbReference type="ARBA" id="ARBA00004141"/>
    </source>
</evidence>
<reference evidence="14" key="1">
    <citation type="submission" date="2020-10" db="EMBL/GenBank/DDBJ databases">
        <title>Chromosome-scale genome assembly of the Allis shad, Alosa alosa.</title>
        <authorList>
            <person name="Margot Z."/>
            <person name="Christophe K."/>
            <person name="Cabau C."/>
            <person name="Louis A."/>
            <person name="Berthelot C."/>
            <person name="Parey E."/>
            <person name="Roest Crollius H."/>
            <person name="Montfort J."/>
            <person name="Robinson-Rechavi M."/>
            <person name="Bucao C."/>
            <person name="Bouchez O."/>
            <person name="Gislard M."/>
            <person name="Lluch J."/>
            <person name="Milhes M."/>
            <person name="Lampietro C."/>
            <person name="Lopez Roques C."/>
            <person name="Donnadieu C."/>
            <person name="Braasch I."/>
            <person name="Desvignes T."/>
            <person name="Postlethwait J."/>
            <person name="Bobe J."/>
            <person name="Guiguen Y."/>
        </authorList>
    </citation>
    <scope>NUCLEOTIDE SEQUENCE</scope>
    <source>
        <strain evidence="14">M-15738</strain>
        <tissue evidence="14">Blood</tissue>
    </source>
</reference>
<dbReference type="Pfam" id="PF04515">
    <property type="entry name" value="Choline_transpo"/>
    <property type="match status" value="1"/>
</dbReference>
<keyword evidence="9 13" id="KW-0472">Membrane</keyword>
<name>A0AAV6FR65_9TELE</name>
<evidence type="ECO:0000256" key="7">
    <source>
        <dbReference type="ARBA" id="ARBA00022692"/>
    </source>
</evidence>
<dbReference type="GO" id="GO:0015297">
    <property type="term" value="F:antiporter activity"/>
    <property type="evidence" value="ECO:0007669"/>
    <property type="project" value="UniProtKB-KW"/>
</dbReference>
<proteinExistence type="inferred from homology"/>
<evidence type="ECO:0000256" key="4">
    <source>
        <dbReference type="ARBA" id="ARBA00022448"/>
    </source>
</evidence>
<evidence type="ECO:0000313" key="15">
    <source>
        <dbReference type="Proteomes" id="UP000823561"/>
    </source>
</evidence>
<comment type="catalytic activity">
    <reaction evidence="11">
        <text>choline(out) + n H(+)(in) = choline(in) + n H(+)(out)</text>
        <dbReference type="Rhea" id="RHEA:75463"/>
        <dbReference type="ChEBI" id="CHEBI:15354"/>
        <dbReference type="ChEBI" id="CHEBI:15378"/>
    </reaction>
</comment>
<evidence type="ECO:0000256" key="6">
    <source>
        <dbReference type="ARBA" id="ARBA00022475"/>
    </source>
</evidence>
<dbReference type="GO" id="GO:0015871">
    <property type="term" value="P:choline transport"/>
    <property type="evidence" value="ECO:0007669"/>
    <property type="project" value="TreeGrafter"/>
</dbReference>
<keyword evidence="7 13" id="KW-0812">Transmembrane</keyword>
<evidence type="ECO:0000256" key="9">
    <source>
        <dbReference type="ARBA" id="ARBA00023136"/>
    </source>
</evidence>
<evidence type="ECO:0000256" key="2">
    <source>
        <dbReference type="ARBA" id="ARBA00004221"/>
    </source>
</evidence>
<feature type="transmembrane region" description="Helical" evidence="13">
    <location>
        <begin position="461"/>
        <end position="492"/>
    </location>
</feature>
<protein>
    <recommendedName>
        <fullName evidence="13">Choline transporter-like protein</fullName>
    </recommendedName>
</protein>
<dbReference type="PANTHER" id="PTHR12385">
    <property type="entry name" value="CHOLINE TRANSPORTER-LIKE (SLC FAMILY 44)"/>
    <property type="match status" value="1"/>
</dbReference>
<feature type="transmembrane region" description="Helical" evidence="13">
    <location>
        <begin position="611"/>
        <end position="638"/>
    </location>
</feature>
<comment type="function">
    <text evidence="13">Choline transporter.</text>
</comment>
<feature type="transmembrane region" description="Helical" evidence="13">
    <location>
        <begin position="43"/>
        <end position="63"/>
    </location>
</feature>
<gene>
    <name evidence="14" type="ORF">AALO_G00262480</name>
</gene>
<comment type="similarity">
    <text evidence="3 13">Belongs to the CTL (choline transporter-like) family.</text>
</comment>
<evidence type="ECO:0000256" key="3">
    <source>
        <dbReference type="ARBA" id="ARBA00007168"/>
    </source>
</evidence>
<evidence type="ECO:0000313" key="14">
    <source>
        <dbReference type="EMBL" id="KAG5265200.1"/>
    </source>
</evidence>
<dbReference type="Proteomes" id="UP000823561">
    <property type="component" value="Chromosome 20"/>
</dbReference>
<keyword evidence="6" id="KW-1003">Cell membrane</keyword>
<feature type="transmembrane region" description="Helical" evidence="13">
    <location>
        <begin position="324"/>
        <end position="345"/>
    </location>
</feature>
<keyword evidence="4" id="KW-0813">Transport</keyword>